<dbReference type="InterPro" id="IPR036396">
    <property type="entry name" value="Cyt_P450_sf"/>
</dbReference>
<dbReference type="GO" id="GO:0004497">
    <property type="term" value="F:monooxygenase activity"/>
    <property type="evidence" value="ECO:0007669"/>
    <property type="project" value="UniProtKB-KW"/>
</dbReference>
<dbReference type="InterPro" id="IPR050196">
    <property type="entry name" value="Cytochrome_P450_Monoox"/>
</dbReference>
<evidence type="ECO:0000256" key="7">
    <source>
        <dbReference type="ARBA" id="ARBA00023033"/>
    </source>
</evidence>
<evidence type="ECO:0000313" key="12">
    <source>
        <dbReference type="EMBL" id="CAL1271343.1"/>
    </source>
</evidence>
<keyword evidence="4 9" id="KW-0349">Heme</keyword>
<evidence type="ECO:0000256" key="8">
    <source>
        <dbReference type="ARBA" id="ARBA00023136"/>
    </source>
</evidence>
<evidence type="ECO:0000256" key="6">
    <source>
        <dbReference type="ARBA" id="ARBA00023004"/>
    </source>
</evidence>
<dbReference type="InterPro" id="IPR001128">
    <property type="entry name" value="Cyt_P450"/>
</dbReference>
<dbReference type="InterPro" id="IPR002401">
    <property type="entry name" value="Cyt_P450_E_grp-I"/>
</dbReference>
<keyword evidence="7 10" id="KW-0503">Monooxygenase</keyword>
<keyword evidence="13" id="KW-1185">Reference proteome</keyword>
<dbReference type="PRINTS" id="PR00385">
    <property type="entry name" value="P450"/>
</dbReference>
<evidence type="ECO:0000256" key="4">
    <source>
        <dbReference type="ARBA" id="ARBA00022617"/>
    </source>
</evidence>
<dbReference type="Pfam" id="PF00067">
    <property type="entry name" value="p450"/>
    <property type="match status" value="1"/>
</dbReference>
<evidence type="ECO:0000256" key="10">
    <source>
        <dbReference type="RuleBase" id="RU000461"/>
    </source>
</evidence>
<comment type="similarity">
    <text evidence="3 10">Belongs to the cytochrome P450 family.</text>
</comment>
<evidence type="ECO:0000313" key="13">
    <source>
        <dbReference type="Proteomes" id="UP001497382"/>
    </source>
</evidence>
<protein>
    <recommendedName>
        <fullName evidence="14">Cytochrome P450</fullName>
    </recommendedName>
</protein>
<dbReference type="AlphaFoldDB" id="A0AAV1ZLV4"/>
<keyword evidence="11" id="KW-1133">Transmembrane helix</keyword>
<keyword evidence="10" id="KW-0560">Oxidoreductase</keyword>
<comment type="caution">
    <text evidence="12">The sequence shown here is derived from an EMBL/GenBank/DDBJ whole genome shotgun (WGS) entry which is preliminary data.</text>
</comment>
<dbReference type="PROSITE" id="PS00086">
    <property type="entry name" value="CYTOCHROME_P450"/>
    <property type="match status" value="1"/>
</dbReference>
<keyword evidence="6 9" id="KW-0408">Iron</keyword>
<name>A0AAV1ZLV4_9ARAC</name>
<keyword evidence="9 10" id="KW-0479">Metal-binding</keyword>
<comment type="subcellular location">
    <subcellularLocation>
        <location evidence="2">Endoplasmic reticulum membrane</location>
    </subcellularLocation>
</comment>
<dbReference type="PANTHER" id="PTHR24291">
    <property type="entry name" value="CYTOCHROME P450 FAMILY 4"/>
    <property type="match status" value="1"/>
</dbReference>
<evidence type="ECO:0008006" key="14">
    <source>
        <dbReference type="Google" id="ProtNLM"/>
    </source>
</evidence>
<accession>A0AAV1ZLV4</accession>
<dbReference type="EMBL" id="CAXIEN010000054">
    <property type="protein sequence ID" value="CAL1271342.1"/>
    <property type="molecule type" value="Genomic_DNA"/>
</dbReference>
<dbReference type="Gene3D" id="1.10.630.10">
    <property type="entry name" value="Cytochrome P450"/>
    <property type="match status" value="1"/>
</dbReference>
<dbReference type="EMBL" id="CAXIEN010000054">
    <property type="protein sequence ID" value="CAL1271343.1"/>
    <property type="molecule type" value="Genomic_DNA"/>
</dbReference>
<feature type="transmembrane region" description="Helical" evidence="11">
    <location>
        <begin position="114"/>
        <end position="133"/>
    </location>
</feature>
<feature type="binding site" description="axial binding residue" evidence="9">
    <location>
        <position position="485"/>
    </location>
    <ligand>
        <name>heme</name>
        <dbReference type="ChEBI" id="CHEBI:30413"/>
    </ligand>
    <ligandPart>
        <name>Fe</name>
        <dbReference type="ChEBI" id="CHEBI:18248"/>
    </ligandPart>
</feature>
<dbReference type="PANTHER" id="PTHR24291:SF189">
    <property type="entry name" value="CYTOCHROME P450 4C3-RELATED"/>
    <property type="match status" value="1"/>
</dbReference>
<evidence type="ECO:0000256" key="9">
    <source>
        <dbReference type="PIRSR" id="PIRSR602401-1"/>
    </source>
</evidence>
<keyword evidence="8 11" id="KW-0472">Membrane</keyword>
<sequence>MCGFGLHWKQVLIMYFSLIFENMLQLSSVQIIWNIFALFLISVTIRISIFVLNYAIGWRKISKTIPATKMRFFNLLGTVSEIPFSKKSRNGQSVLVYLQQLVLAYRKLLEQEKLYCLWLFFLPLIILPNAEAVEEVFSGMKTIEKPFFIRWTSLFLGNGLLTSSGHKWKSQRKMLNPCFRTYILKEHLQTINKHSQILAKRLMEETEKEFTKISKYLSDCTFDIICEAIYGLDLGTQETHKERVPFVYAINKGFSLMTRRFLNVFLWTDLFFNFSKTGREIKEHSQVARDFTRNLIDKEKQNFLKLPEHSEKERKSLVKLLLKEYYLSKEISEEDIRDQLMTFTIAGQDTTKIALSWILYMLGLHAEIRGKVYEELDLIFGVDHERHATAEDLKNMKYLECVIKETLRIYPPGPVLTRYLKEDTTINGYHIPKGTICAVFPHVLHRDENVFPNPEKFEPDRFLPENSANRHPYAWIPFSAGPRNCIGQKLAFMELLTITSTILRRYTVESLDPRDRVLPTLTIALSSSIPLRIKIRPRHTKEI</sequence>
<evidence type="ECO:0000256" key="3">
    <source>
        <dbReference type="ARBA" id="ARBA00010617"/>
    </source>
</evidence>
<dbReference type="PRINTS" id="PR00463">
    <property type="entry name" value="EP450I"/>
</dbReference>
<dbReference type="CDD" id="cd20628">
    <property type="entry name" value="CYP4"/>
    <property type="match status" value="1"/>
</dbReference>
<evidence type="ECO:0000256" key="2">
    <source>
        <dbReference type="ARBA" id="ARBA00004586"/>
    </source>
</evidence>
<proteinExistence type="inferred from homology"/>
<dbReference type="GO" id="GO:0005789">
    <property type="term" value="C:endoplasmic reticulum membrane"/>
    <property type="evidence" value="ECO:0007669"/>
    <property type="project" value="UniProtKB-SubCell"/>
</dbReference>
<comment type="cofactor">
    <cofactor evidence="1 9">
        <name>heme</name>
        <dbReference type="ChEBI" id="CHEBI:30413"/>
    </cofactor>
</comment>
<evidence type="ECO:0000256" key="1">
    <source>
        <dbReference type="ARBA" id="ARBA00001971"/>
    </source>
</evidence>
<dbReference type="InterPro" id="IPR017972">
    <property type="entry name" value="Cyt_P450_CS"/>
</dbReference>
<feature type="transmembrane region" description="Helical" evidence="11">
    <location>
        <begin position="31"/>
        <end position="56"/>
    </location>
</feature>
<evidence type="ECO:0000256" key="11">
    <source>
        <dbReference type="SAM" id="Phobius"/>
    </source>
</evidence>
<dbReference type="SUPFAM" id="SSF48264">
    <property type="entry name" value="Cytochrome P450"/>
    <property type="match status" value="1"/>
</dbReference>
<keyword evidence="11" id="KW-0812">Transmembrane</keyword>
<reference evidence="12 13" key="1">
    <citation type="submission" date="2024-04" db="EMBL/GenBank/DDBJ databases">
        <authorList>
            <person name="Rising A."/>
            <person name="Reimegard J."/>
            <person name="Sonavane S."/>
            <person name="Akerstrom W."/>
            <person name="Nylinder S."/>
            <person name="Hedman E."/>
            <person name="Kallberg Y."/>
        </authorList>
    </citation>
    <scope>NUCLEOTIDE SEQUENCE [LARGE SCALE GENOMIC DNA]</scope>
</reference>
<organism evidence="12 13">
    <name type="scientific">Larinioides sclopetarius</name>
    <dbReference type="NCBI Taxonomy" id="280406"/>
    <lineage>
        <taxon>Eukaryota</taxon>
        <taxon>Metazoa</taxon>
        <taxon>Ecdysozoa</taxon>
        <taxon>Arthropoda</taxon>
        <taxon>Chelicerata</taxon>
        <taxon>Arachnida</taxon>
        <taxon>Araneae</taxon>
        <taxon>Araneomorphae</taxon>
        <taxon>Entelegynae</taxon>
        <taxon>Araneoidea</taxon>
        <taxon>Araneidae</taxon>
        <taxon>Larinioides</taxon>
    </lineage>
</organism>
<dbReference type="GO" id="GO:0020037">
    <property type="term" value="F:heme binding"/>
    <property type="evidence" value="ECO:0007669"/>
    <property type="project" value="InterPro"/>
</dbReference>
<dbReference type="GO" id="GO:0005506">
    <property type="term" value="F:iron ion binding"/>
    <property type="evidence" value="ECO:0007669"/>
    <property type="project" value="InterPro"/>
</dbReference>
<dbReference type="Proteomes" id="UP001497382">
    <property type="component" value="Unassembled WGS sequence"/>
</dbReference>
<evidence type="ECO:0000256" key="5">
    <source>
        <dbReference type="ARBA" id="ARBA00022824"/>
    </source>
</evidence>
<dbReference type="GO" id="GO:0016705">
    <property type="term" value="F:oxidoreductase activity, acting on paired donors, with incorporation or reduction of molecular oxygen"/>
    <property type="evidence" value="ECO:0007669"/>
    <property type="project" value="InterPro"/>
</dbReference>
<keyword evidence="5" id="KW-0256">Endoplasmic reticulum</keyword>
<gene>
    <name evidence="12" type="ORF">LARSCL_LOCUS5770</name>
</gene>